<dbReference type="CDD" id="cd05015">
    <property type="entry name" value="SIS_PGI_1"/>
    <property type="match status" value="1"/>
</dbReference>
<gene>
    <name evidence="7" type="primary">pgi</name>
    <name evidence="9" type="ORF">D8I35_14575</name>
</gene>
<evidence type="ECO:0000256" key="2">
    <source>
        <dbReference type="ARBA" id="ARBA00006604"/>
    </source>
</evidence>
<dbReference type="EC" id="5.3.1.9" evidence="7"/>
<comment type="pathway">
    <text evidence="7">Carbohydrate biosynthesis; gluconeogenesis.</text>
</comment>
<comment type="pathway">
    <text evidence="1 7 8">Carbohydrate degradation; glycolysis; D-glyceraldehyde 3-phosphate and glycerone phosphate from D-glucose: step 2/4.</text>
</comment>
<reference evidence="9 10" key="1">
    <citation type="submission" date="2018-10" db="EMBL/GenBank/DDBJ databases">
        <title>Draft genome of Cortibacter populi DSM10536.</title>
        <authorList>
            <person name="Bernier A.-M."/>
            <person name="Bernard K."/>
        </authorList>
    </citation>
    <scope>NUCLEOTIDE SEQUENCE [LARGE SCALE GENOMIC DNA]</scope>
    <source>
        <strain evidence="9 10">DSM 105136</strain>
    </source>
</reference>
<dbReference type="InterPro" id="IPR046348">
    <property type="entry name" value="SIS_dom_sf"/>
</dbReference>
<dbReference type="GO" id="GO:0006096">
    <property type="term" value="P:glycolytic process"/>
    <property type="evidence" value="ECO:0007669"/>
    <property type="project" value="UniProtKB-UniRule"/>
</dbReference>
<organism evidence="9 10">
    <name type="scientific">Corticibacter populi</name>
    <dbReference type="NCBI Taxonomy" id="1550736"/>
    <lineage>
        <taxon>Bacteria</taxon>
        <taxon>Pseudomonadati</taxon>
        <taxon>Pseudomonadota</taxon>
        <taxon>Betaproteobacteria</taxon>
        <taxon>Burkholderiales</taxon>
        <taxon>Comamonadaceae</taxon>
        <taxon>Corticibacter</taxon>
    </lineage>
</organism>
<dbReference type="CDD" id="cd05016">
    <property type="entry name" value="SIS_PGI_2"/>
    <property type="match status" value="1"/>
</dbReference>
<dbReference type="InterPro" id="IPR018189">
    <property type="entry name" value="Phosphoglucose_isomerase_CS"/>
</dbReference>
<dbReference type="GO" id="GO:0097367">
    <property type="term" value="F:carbohydrate derivative binding"/>
    <property type="evidence" value="ECO:0007669"/>
    <property type="project" value="InterPro"/>
</dbReference>
<dbReference type="SUPFAM" id="SSF53697">
    <property type="entry name" value="SIS domain"/>
    <property type="match status" value="1"/>
</dbReference>
<dbReference type="UniPathway" id="UPA00138"/>
<comment type="function">
    <text evidence="7">Catalyzes the reversible isomerization of glucose-6-phosphate to fructose-6-phosphate.</text>
</comment>
<dbReference type="NCBIfam" id="NF001211">
    <property type="entry name" value="PRK00179.1"/>
    <property type="match status" value="1"/>
</dbReference>
<dbReference type="GO" id="GO:0004347">
    <property type="term" value="F:glucose-6-phosphate isomerase activity"/>
    <property type="evidence" value="ECO:0007669"/>
    <property type="project" value="UniProtKB-UniRule"/>
</dbReference>
<evidence type="ECO:0000256" key="6">
    <source>
        <dbReference type="ARBA" id="ARBA00029321"/>
    </source>
</evidence>
<dbReference type="InterPro" id="IPR035482">
    <property type="entry name" value="SIS_PGI_2"/>
</dbReference>
<dbReference type="Gene3D" id="1.10.1390.10">
    <property type="match status" value="1"/>
</dbReference>
<dbReference type="GO" id="GO:0048029">
    <property type="term" value="F:monosaccharide binding"/>
    <property type="evidence" value="ECO:0007669"/>
    <property type="project" value="TreeGrafter"/>
</dbReference>
<keyword evidence="10" id="KW-1185">Reference proteome</keyword>
<comment type="similarity">
    <text evidence="2 7 8">Belongs to the GPI family.</text>
</comment>
<dbReference type="InterPro" id="IPR023096">
    <property type="entry name" value="G6P_Isomerase_C"/>
</dbReference>
<dbReference type="PROSITE" id="PS51463">
    <property type="entry name" value="P_GLUCOSE_ISOMERASE_3"/>
    <property type="match status" value="1"/>
</dbReference>
<dbReference type="PANTHER" id="PTHR11469">
    <property type="entry name" value="GLUCOSE-6-PHOSPHATE ISOMERASE"/>
    <property type="match status" value="1"/>
</dbReference>
<dbReference type="PROSITE" id="PS00174">
    <property type="entry name" value="P_GLUCOSE_ISOMERASE_2"/>
    <property type="match status" value="1"/>
</dbReference>
<dbReference type="GO" id="GO:0006094">
    <property type="term" value="P:gluconeogenesis"/>
    <property type="evidence" value="ECO:0007669"/>
    <property type="project" value="UniProtKB-UniRule"/>
</dbReference>
<evidence type="ECO:0000256" key="8">
    <source>
        <dbReference type="RuleBase" id="RU000612"/>
    </source>
</evidence>
<proteinExistence type="inferred from homology"/>
<evidence type="ECO:0000256" key="4">
    <source>
        <dbReference type="ARBA" id="ARBA00023152"/>
    </source>
</evidence>
<dbReference type="Proteomes" id="UP000278006">
    <property type="component" value="Unassembled WGS sequence"/>
</dbReference>
<comment type="catalytic activity">
    <reaction evidence="6 7 8">
        <text>alpha-D-glucose 6-phosphate = beta-D-fructose 6-phosphate</text>
        <dbReference type="Rhea" id="RHEA:11816"/>
        <dbReference type="ChEBI" id="CHEBI:57634"/>
        <dbReference type="ChEBI" id="CHEBI:58225"/>
        <dbReference type="EC" id="5.3.1.9"/>
    </reaction>
</comment>
<keyword evidence="4 7" id="KW-0324">Glycolysis</keyword>
<accession>A0A3M6QNF2</accession>
<sequence>MNHSPPPAAPATPRCDHTSAWLALQQHYAAVGQAFDLRHTLDTDTDRFAQMQIEAPYVRADLSRSLLDGPTGLLLNRLADETQLARAREALFGGAMLNTTEQRAAWHVQLRRPEGYRAASDYEAAALQAVHDTLNAFLAFAEQVRADRGITDVVNIGIGGSDLGPAVAVQALHAFAGGGPRLHFVSNIDGDDLGSLLTQLDPQSTLFLVSSKSFGTAETMTNARAARHWLLGGLASSINEQTAAASEADWLARHFVGLTTNIEAAHSFGIQTIFGFEEWVGGRFSLWSSIGLSIAIAIGAQNFRQLLAGAHAMDEHFRTAPWEDNLPVQLALLDIWYRNFHGFDSRCIAPYAHGLRRLTAYLQQLEMESNGKSVDKTGQPLPFKTAPIIWGEAGTNGQHAYFQHLHQGPMVIPVEFIVARKPGPLLPGQHKALQANALAQARALAFGKNDGPAWKQCPGNRPSSLLLIDALEPTSLGALIALYEHRIFVSGSLWGINSFDQWGVELGKTIAKDILARGESGDFDGLDAATVGAMQWLGLAASKD</sequence>
<dbReference type="UniPathway" id="UPA00109">
    <property type="reaction ID" value="UER00181"/>
</dbReference>
<comment type="caution">
    <text evidence="9">The sequence shown here is derived from an EMBL/GenBank/DDBJ whole genome shotgun (WGS) entry which is preliminary data.</text>
</comment>
<feature type="active site" evidence="7">
    <location>
        <position position="399"/>
    </location>
</feature>
<dbReference type="EMBL" id="RDQO01000005">
    <property type="protein sequence ID" value="RMX04049.1"/>
    <property type="molecule type" value="Genomic_DNA"/>
</dbReference>
<dbReference type="GO" id="GO:0051156">
    <property type="term" value="P:glucose 6-phosphate metabolic process"/>
    <property type="evidence" value="ECO:0007669"/>
    <property type="project" value="TreeGrafter"/>
</dbReference>
<dbReference type="InterPro" id="IPR035476">
    <property type="entry name" value="SIS_PGI_1"/>
</dbReference>
<evidence type="ECO:0000256" key="3">
    <source>
        <dbReference type="ARBA" id="ARBA00022432"/>
    </source>
</evidence>
<dbReference type="PANTHER" id="PTHR11469:SF1">
    <property type="entry name" value="GLUCOSE-6-PHOSPHATE ISOMERASE"/>
    <property type="match status" value="1"/>
</dbReference>
<dbReference type="HAMAP" id="MF_00473">
    <property type="entry name" value="G6P_isomerase"/>
    <property type="match status" value="1"/>
</dbReference>
<keyword evidence="3 7" id="KW-0312">Gluconeogenesis</keyword>
<evidence type="ECO:0000256" key="7">
    <source>
        <dbReference type="HAMAP-Rule" id="MF_00473"/>
    </source>
</evidence>
<feature type="active site" evidence="7">
    <location>
        <position position="508"/>
    </location>
</feature>
<evidence type="ECO:0000256" key="5">
    <source>
        <dbReference type="ARBA" id="ARBA00023235"/>
    </source>
</evidence>
<dbReference type="GO" id="GO:0005829">
    <property type="term" value="C:cytosol"/>
    <property type="evidence" value="ECO:0007669"/>
    <property type="project" value="TreeGrafter"/>
</dbReference>
<protein>
    <recommendedName>
        <fullName evidence="7">Glucose-6-phosphate isomerase</fullName>
        <shortName evidence="7">GPI</shortName>
        <ecNumber evidence="7">5.3.1.9</ecNumber>
    </recommendedName>
    <alternativeName>
        <fullName evidence="7">Phosphoglucose isomerase</fullName>
        <shortName evidence="7">PGI</shortName>
    </alternativeName>
    <alternativeName>
        <fullName evidence="7">Phosphohexose isomerase</fullName>
        <shortName evidence="7">PHI</shortName>
    </alternativeName>
</protein>
<dbReference type="InterPro" id="IPR001672">
    <property type="entry name" value="G6P_Isomerase"/>
</dbReference>
<dbReference type="Gene3D" id="3.40.50.10490">
    <property type="entry name" value="Glucose-6-phosphate isomerase like protein, domain 1"/>
    <property type="match status" value="2"/>
</dbReference>
<feature type="active site" description="Proton donor" evidence="7">
    <location>
        <position position="368"/>
    </location>
</feature>
<keyword evidence="7" id="KW-0963">Cytoplasm</keyword>
<dbReference type="PROSITE" id="PS00765">
    <property type="entry name" value="P_GLUCOSE_ISOMERASE_1"/>
    <property type="match status" value="1"/>
</dbReference>
<dbReference type="RefSeq" id="WP_122230650.1">
    <property type="nucleotide sequence ID" value="NZ_RDQO01000005.1"/>
</dbReference>
<evidence type="ECO:0000313" key="9">
    <source>
        <dbReference type="EMBL" id="RMX04049.1"/>
    </source>
</evidence>
<dbReference type="OrthoDB" id="140919at2"/>
<dbReference type="PRINTS" id="PR00662">
    <property type="entry name" value="G6PISOMERASE"/>
</dbReference>
<dbReference type="AlphaFoldDB" id="A0A3M6QNF2"/>
<keyword evidence="5 7" id="KW-0413">Isomerase</keyword>
<comment type="subcellular location">
    <subcellularLocation>
        <location evidence="7">Cytoplasm</location>
    </subcellularLocation>
</comment>
<evidence type="ECO:0000313" key="10">
    <source>
        <dbReference type="Proteomes" id="UP000278006"/>
    </source>
</evidence>
<evidence type="ECO:0000256" key="1">
    <source>
        <dbReference type="ARBA" id="ARBA00004926"/>
    </source>
</evidence>
<name>A0A3M6QNF2_9BURK</name>
<dbReference type="Pfam" id="PF00342">
    <property type="entry name" value="PGI"/>
    <property type="match status" value="1"/>
</dbReference>